<gene>
    <name evidence="1" type="ORF">AOB46_15475</name>
</gene>
<dbReference type="InterPro" id="IPR025366">
    <property type="entry name" value="DUF4270"/>
</dbReference>
<evidence type="ECO:0000313" key="1">
    <source>
        <dbReference type="EMBL" id="KPE50155.1"/>
    </source>
</evidence>
<accession>A0A0N0ZWX1</accession>
<protein>
    <recommendedName>
        <fullName evidence="3">DUF4270 domain-containing protein</fullName>
    </recommendedName>
</protein>
<sequence>MLLLAFFGSALLYNCEPEADSLGEQLFIKDATDGNEKSYPLIAYNIDNKDSISSDASRLINQINTNGVSPSTAVLGAFSEGQFGMQKASFISQLRLTQYDFDFGTAPKVDSVVMVIRPANETQYKKDSVDAKPAQDIDFLVGTETVKASIEKKFYPVVKYGRGKIGSTEVLYHVKVQEVTTFLDANNPDLSKSNANISTGDLLGSTTFNGNYSEVTVSKKSDNTIIFTGAVGMRIPLDKNIFQTKILDKNKKPELLNAANFVRYFKGLKISVDETNGYLFQFSPDNTEIIMYYSNETTSGGTVTRTQQTPFRFTLGGARLGHYEYNRSGSAWETARTAINTQDGDQKLFLQGMGGPSIAVKIPDAKIDELRSLYQNNKAAIINARIRIYTDPTDWANNYQKPQKLTLVTASASPTTSALLPDGFTSDLTSGFGLFNGYDLDKNPAYYEFYVTKTLKDIVEKNTTNKVLVLNAGDFIKDTSSVLAGFKYTTRAFAMDRAVFVGTANNPNSIQLKVTYGTKK</sequence>
<dbReference type="Proteomes" id="UP000037953">
    <property type="component" value="Unassembled WGS sequence"/>
</dbReference>
<reference evidence="1 2" key="1">
    <citation type="journal article" date="2015" name="Genom Data">
        <title>Draft genome sequence of a multidrug-resistant Chryseobacterium indologenes isolate from Malaysia.</title>
        <authorList>
            <person name="Yu C.Y."/>
            <person name="Ang G.Y."/>
            <person name="Cheng H.J."/>
            <person name="Cheong Y.M."/>
            <person name="Yin W.F."/>
            <person name="Chan K.G."/>
        </authorList>
    </citation>
    <scope>NUCLEOTIDE SEQUENCE [LARGE SCALE GENOMIC DNA]</scope>
    <source>
        <strain evidence="1 2">CI_885</strain>
    </source>
</reference>
<organism evidence="1 2">
    <name type="scientific">Chryseobacterium indologenes</name>
    <name type="common">Flavobacterium indologenes</name>
    <dbReference type="NCBI Taxonomy" id="253"/>
    <lineage>
        <taxon>Bacteria</taxon>
        <taxon>Pseudomonadati</taxon>
        <taxon>Bacteroidota</taxon>
        <taxon>Flavobacteriia</taxon>
        <taxon>Flavobacteriales</taxon>
        <taxon>Weeksellaceae</taxon>
        <taxon>Chryseobacterium group</taxon>
        <taxon>Chryseobacterium</taxon>
    </lineage>
</organism>
<dbReference type="Pfam" id="PF14092">
    <property type="entry name" value="DUF4270"/>
    <property type="match status" value="1"/>
</dbReference>
<evidence type="ECO:0008006" key="3">
    <source>
        <dbReference type="Google" id="ProtNLM"/>
    </source>
</evidence>
<reference evidence="2" key="2">
    <citation type="submission" date="2015-09" db="EMBL/GenBank/DDBJ databases">
        <title>Draft genome sequence of a multidrug-resistant Chryseobacterium indologenes isolate from Malaysia.</title>
        <authorList>
            <person name="Yu C.Y."/>
            <person name="Ang G.Y."/>
            <person name="Chan K.-G."/>
        </authorList>
    </citation>
    <scope>NUCLEOTIDE SEQUENCE [LARGE SCALE GENOMIC DNA]</scope>
    <source>
        <strain evidence="2">CI_885</strain>
    </source>
</reference>
<dbReference type="PATRIC" id="fig|253.9.peg.1031"/>
<evidence type="ECO:0000313" key="2">
    <source>
        <dbReference type="Proteomes" id="UP000037953"/>
    </source>
</evidence>
<dbReference type="EMBL" id="LJOD01000011">
    <property type="protein sequence ID" value="KPE50155.1"/>
    <property type="molecule type" value="Genomic_DNA"/>
</dbReference>
<comment type="caution">
    <text evidence="1">The sequence shown here is derived from an EMBL/GenBank/DDBJ whole genome shotgun (WGS) entry which is preliminary data.</text>
</comment>
<proteinExistence type="predicted"/>
<name>A0A0N0ZWX1_CHRID</name>
<dbReference type="AlphaFoldDB" id="A0A0N0ZWX1"/>